<proteinExistence type="predicted"/>
<protein>
    <recommendedName>
        <fullName evidence="2">DNA repair photolyase</fullName>
    </recommendedName>
</protein>
<dbReference type="Pfam" id="PF08902">
    <property type="entry name" value="DUF1848"/>
    <property type="match status" value="1"/>
</dbReference>
<name>F8UHI2_9ZZZZ</name>
<dbReference type="InterPro" id="IPR014998">
    <property type="entry name" value="DUF1848"/>
</dbReference>
<accession>F8UHI2</accession>
<sequence>MDQPEKSGRPLILSASRRTDLPGFHAETCAARIRGRVARSRTRPLYGVVFWTKHLAPFLRGGALHNLVRLELANPIVNLTITGLGGGRLEPATPPVDAAIDALPALIDAFHDEPWRVRWRFDPILAGHSRLEDFARIAASMSALGVTTCTFSFPSYRSLKGDLAPQFEAAGIPRWREEEKPAFVRSMVEIARPLGIALLSCAQPDNLSLSPYVQPAQCVPADVLAHGHPHGEPCTLGRDRSQRTHCLCVESEEIGRYDDACLGGCAYCYSKAST</sequence>
<dbReference type="AlphaFoldDB" id="F8UHI2"/>
<organism evidence="1">
    <name type="scientific">uncultured microorganism</name>
    <dbReference type="NCBI Taxonomy" id="358574"/>
    <lineage>
        <taxon>unclassified sequences</taxon>
        <taxon>environmental samples</taxon>
    </lineage>
</organism>
<reference evidence="1" key="1">
    <citation type="submission" date="2011-04" db="EMBL/GenBank/DDBJ databases">
        <title>Taxonomic and functional metagenomic profiling of the microbial community in the anoxic sediment of a brackish shallow lake (Laguna de Carrizo Central Spain).</title>
        <authorList>
            <consortium name="CONSOLIDER consortium CSD2007-00005"/>
            <person name="Guazzaroni M.-E."/>
            <person name="Richter M."/>
            <person name="Garcia-Salamanca A."/>
            <person name="Yarza P."/>
            <person name="Ferrer M."/>
        </authorList>
    </citation>
    <scope>NUCLEOTIDE SEQUENCE</scope>
</reference>
<dbReference type="EMBL" id="JF805179">
    <property type="protein sequence ID" value="AEI30489.1"/>
    <property type="molecule type" value="Genomic_DNA"/>
</dbReference>
<evidence type="ECO:0000313" key="1">
    <source>
        <dbReference type="EMBL" id="AEI30489.1"/>
    </source>
</evidence>
<gene>
    <name evidence="1" type="ORF">LDC_03393</name>
</gene>
<feature type="non-terminal residue" evidence="1">
    <location>
        <position position="274"/>
    </location>
</feature>
<evidence type="ECO:0008006" key="2">
    <source>
        <dbReference type="Google" id="ProtNLM"/>
    </source>
</evidence>